<feature type="transmembrane region" description="Helical" evidence="7">
    <location>
        <begin position="242"/>
        <end position="268"/>
    </location>
</feature>
<evidence type="ECO:0000256" key="2">
    <source>
        <dbReference type="ARBA" id="ARBA00022475"/>
    </source>
</evidence>
<evidence type="ECO:0000256" key="4">
    <source>
        <dbReference type="ARBA" id="ARBA00022989"/>
    </source>
</evidence>
<dbReference type="EMBL" id="SDHX01000002">
    <property type="protein sequence ID" value="RXK52870.1"/>
    <property type="molecule type" value="Genomic_DNA"/>
</dbReference>
<evidence type="ECO:0000259" key="8">
    <source>
        <dbReference type="Pfam" id="PF02687"/>
    </source>
</evidence>
<evidence type="ECO:0000313" key="10">
    <source>
        <dbReference type="EMBL" id="RXK52870.1"/>
    </source>
</evidence>
<keyword evidence="11" id="KW-1185">Reference proteome</keyword>
<dbReference type="InterPro" id="IPR050250">
    <property type="entry name" value="Macrolide_Exporter_MacB"/>
</dbReference>
<evidence type="ECO:0000256" key="7">
    <source>
        <dbReference type="SAM" id="Phobius"/>
    </source>
</evidence>
<dbReference type="InterPro" id="IPR003838">
    <property type="entry name" value="ABC3_permease_C"/>
</dbReference>
<dbReference type="GO" id="GO:0022857">
    <property type="term" value="F:transmembrane transporter activity"/>
    <property type="evidence" value="ECO:0007669"/>
    <property type="project" value="TreeGrafter"/>
</dbReference>
<reference evidence="10 11" key="1">
    <citation type="submission" date="2019-01" db="EMBL/GenBank/DDBJ databases">
        <title>Lacunisphaera sp. strain TWA-58.</title>
        <authorList>
            <person name="Chen W.-M."/>
        </authorList>
    </citation>
    <scope>NUCLEOTIDE SEQUENCE [LARGE SCALE GENOMIC DNA]</scope>
    <source>
        <strain evidence="10 11">TWA-58</strain>
    </source>
</reference>
<name>A0A4Q1C3G0_9BACT</name>
<proteinExistence type="inferred from homology"/>
<comment type="caution">
    <text evidence="10">The sequence shown here is derived from an EMBL/GenBank/DDBJ whole genome shotgun (WGS) entry which is preliminary data.</text>
</comment>
<feature type="transmembrane region" description="Helical" evidence="7">
    <location>
        <begin position="289"/>
        <end position="317"/>
    </location>
</feature>
<accession>A0A4Q1C3G0</accession>
<dbReference type="AlphaFoldDB" id="A0A4Q1C3G0"/>
<keyword evidence="2" id="KW-1003">Cell membrane</keyword>
<gene>
    <name evidence="10" type="ORF">ESB00_14245</name>
</gene>
<feature type="transmembrane region" description="Helical" evidence="7">
    <location>
        <begin position="329"/>
        <end position="353"/>
    </location>
</feature>
<dbReference type="GO" id="GO:0005886">
    <property type="term" value="C:plasma membrane"/>
    <property type="evidence" value="ECO:0007669"/>
    <property type="project" value="UniProtKB-SubCell"/>
</dbReference>
<evidence type="ECO:0000256" key="6">
    <source>
        <dbReference type="ARBA" id="ARBA00038076"/>
    </source>
</evidence>
<evidence type="ECO:0000313" key="11">
    <source>
        <dbReference type="Proteomes" id="UP000290218"/>
    </source>
</evidence>
<dbReference type="RefSeq" id="WP_129048460.1">
    <property type="nucleotide sequence ID" value="NZ_SDHX01000002.1"/>
</dbReference>
<dbReference type="OrthoDB" id="9808461at2"/>
<evidence type="ECO:0000256" key="3">
    <source>
        <dbReference type="ARBA" id="ARBA00022692"/>
    </source>
</evidence>
<keyword evidence="4 7" id="KW-1133">Transmembrane helix</keyword>
<dbReference type="PANTHER" id="PTHR30572">
    <property type="entry name" value="MEMBRANE COMPONENT OF TRANSPORTER-RELATED"/>
    <property type="match status" value="1"/>
</dbReference>
<evidence type="ECO:0000256" key="5">
    <source>
        <dbReference type="ARBA" id="ARBA00023136"/>
    </source>
</evidence>
<comment type="subcellular location">
    <subcellularLocation>
        <location evidence="1">Cell membrane</location>
        <topology evidence="1">Multi-pass membrane protein</topology>
    </subcellularLocation>
</comment>
<comment type="similarity">
    <text evidence="6">Belongs to the ABC-4 integral membrane protein family.</text>
</comment>
<dbReference type="Pfam" id="PF12704">
    <property type="entry name" value="MacB_PCD"/>
    <property type="match status" value="1"/>
</dbReference>
<sequence length="370" mass="39494">MRYLALVFINLRRHRLRAAIGVAGIAFGVAAMLTILAIVTGAIGMFQRILSTDSHYLVFERNVSDLFFSSVTQEQVAGVRARPEVAEAHPMLFGIVTAPGHPVITCFGIEANDPRLARAEWLAGARESFGRGEQEVFLGSRAAEFLQAKQGEVLEIGRGRFRVAGIFRTENGFEDGGVFLPLASAQEFFHRGTAASVVAVKLRDESQGAAFKQAFEQANPGLTALENREFSSGYSSFKILNLTAWAVGLCAFALGGLGVANTMLLSVFSRIREIAVLRVCGFSSPQVAGLIFAEAASVAALGIVTGLGLGFAVLAVVERLPQFNGYVQAAIQPLVLVGIVVTALATAVLGAIYPARFASRIQPAEALRYE</sequence>
<keyword evidence="5 7" id="KW-0472">Membrane</keyword>
<dbReference type="Proteomes" id="UP000290218">
    <property type="component" value="Unassembled WGS sequence"/>
</dbReference>
<organism evidence="10 11">
    <name type="scientific">Oleiharenicola lentus</name>
    <dbReference type="NCBI Taxonomy" id="2508720"/>
    <lineage>
        <taxon>Bacteria</taxon>
        <taxon>Pseudomonadati</taxon>
        <taxon>Verrucomicrobiota</taxon>
        <taxon>Opitutia</taxon>
        <taxon>Opitutales</taxon>
        <taxon>Opitutaceae</taxon>
        <taxon>Oleiharenicola</taxon>
    </lineage>
</organism>
<dbReference type="Pfam" id="PF02687">
    <property type="entry name" value="FtsX"/>
    <property type="match status" value="1"/>
</dbReference>
<dbReference type="InterPro" id="IPR025857">
    <property type="entry name" value="MacB_PCD"/>
</dbReference>
<protein>
    <submittedName>
        <fullName evidence="10">ABC transporter permease</fullName>
    </submittedName>
</protein>
<dbReference type="PANTHER" id="PTHR30572:SF4">
    <property type="entry name" value="ABC TRANSPORTER PERMEASE YTRF"/>
    <property type="match status" value="1"/>
</dbReference>
<keyword evidence="3 7" id="KW-0812">Transmembrane</keyword>
<evidence type="ECO:0000259" key="9">
    <source>
        <dbReference type="Pfam" id="PF12704"/>
    </source>
</evidence>
<feature type="transmembrane region" description="Helical" evidence="7">
    <location>
        <begin position="20"/>
        <end position="46"/>
    </location>
</feature>
<feature type="domain" description="ABC3 transporter permease C-terminal" evidence="8">
    <location>
        <begin position="247"/>
        <end position="363"/>
    </location>
</feature>
<evidence type="ECO:0000256" key="1">
    <source>
        <dbReference type="ARBA" id="ARBA00004651"/>
    </source>
</evidence>
<feature type="domain" description="MacB-like periplasmic core" evidence="9">
    <location>
        <begin position="22"/>
        <end position="217"/>
    </location>
</feature>